<organism evidence="1 2">
    <name type="scientific">Fischerella muscicola CCMEE 5323</name>
    <dbReference type="NCBI Taxonomy" id="2019572"/>
    <lineage>
        <taxon>Bacteria</taxon>
        <taxon>Bacillati</taxon>
        <taxon>Cyanobacteriota</taxon>
        <taxon>Cyanophyceae</taxon>
        <taxon>Nostocales</taxon>
        <taxon>Hapalosiphonaceae</taxon>
        <taxon>Fischerella</taxon>
    </lineage>
</organism>
<accession>A0A2N6K2S9</accession>
<dbReference type="AlphaFoldDB" id="A0A2N6K2S9"/>
<protein>
    <submittedName>
        <fullName evidence="1">Urate oxidase-like protein</fullName>
    </submittedName>
</protein>
<gene>
    <name evidence="1" type="ORF">CEN44_12885</name>
</gene>
<proteinExistence type="predicted"/>
<comment type="caution">
    <text evidence="1">The sequence shown here is derived from an EMBL/GenBank/DDBJ whole genome shotgun (WGS) entry which is preliminary data.</text>
</comment>
<name>A0A2N6K2S9_FISMU</name>
<dbReference type="EMBL" id="NRQW01000279">
    <property type="protein sequence ID" value="PLZ89529.1"/>
    <property type="molecule type" value="Genomic_DNA"/>
</dbReference>
<dbReference type="Proteomes" id="UP000235036">
    <property type="component" value="Unassembled WGS sequence"/>
</dbReference>
<evidence type="ECO:0000313" key="1">
    <source>
        <dbReference type="EMBL" id="PLZ89529.1"/>
    </source>
</evidence>
<evidence type="ECO:0000313" key="2">
    <source>
        <dbReference type="Proteomes" id="UP000235036"/>
    </source>
</evidence>
<sequence>MIDADTSTVVPTITFAQRVNTYSKNKFIECIQLFDNEFWESFLFNRKKLISDSVNKPKTLTNES</sequence>
<reference evidence="1 2" key="1">
    <citation type="submission" date="2017-08" db="EMBL/GenBank/DDBJ databases">
        <title>Genomes of Fischerella (Mastigocladus) sp. strains.</title>
        <authorList>
            <person name="Miller S.R."/>
        </authorList>
    </citation>
    <scope>NUCLEOTIDE SEQUENCE [LARGE SCALE GENOMIC DNA]</scope>
    <source>
        <strain evidence="1 2">CCMEE 5323</strain>
    </source>
</reference>
<keyword evidence="2" id="KW-1185">Reference proteome</keyword>